<protein>
    <recommendedName>
        <fullName evidence="2">Autotransporter domain-containing protein</fullName>
    </recommendedName>
</protein>
<dbReference type="SMART" id="SM00869">
    <property type="entry name" value="Autotransporter"/>
    <property type="match status" value="1"/>
</dbReference>
<feature type="chain" id="PRO_5030541293" description="Autotransporter domain-containing protein" evidence="1">
    <location>
        <begin position="34"/>
        <end position="2399"/>
    </location>
</feature>
<sequence>MQNRTSARRFQGRAGLLLGSALLPLVLAGTAHAQSSPELVVLEEGQAPREVHLGAGSERVVVDIGRVNADTGRLDLSGLVTGPLTNAGGYDSVWLRATRNRTANLVFTTPPSGMGEQYVNADGVQFRGGTVYEASGNDTELRLENRGRSSGNPPVDLESGPLVLAGDGTIYIGAALDAGNQHSASQRAIHVTPGSTLLEQGGNGDGRLNIVVGADVDGISAGYGLIYASDAAALRLADGARVRFKTGVGIVGGLGDIFLDRNTLVASTDPSVGGVQLITSRGRVYNSTRIWVGSENGGSTAGGRGIYLEGAKLYNMLTENDTGDGVAAGGLGTVLASGSAVEGYGYIENVGRLESVVGPTIRNTGSFLFTRNAIHHFSQGGGAQAGVIVGGTVADRQIAYQSDNFVSDVVVNSGTIIGDVLLGENDDMFFYTEATNGVTGTIDGGDGNDVYGKSFSASATYTVSNSILNQGNTTGFELHGVEARGKDTVVTFASPETLTNGLMMIGDGTVVNTANIDNPSDIAIWIRSFDDFPTGGRLVNKGNVAGYIGIYGDGLSSVVNEGQVRASEAYAISILAGGEERGPFEFANSGLIEGSAAGYSAVSLMFYRPGPDEVMANAVNSGTIRHSGHVRYANDEENYALSMTANLDSESGDNALIRLTNSGTIEATGAGLSGVQMSGPQTELVNEHIIRGTNLGSGAVRLQASYDRYLPLVASGTRTSATLTNRGTISGGSGALIGGETGTRLSYGVLFDFSGSTLGGDANLANAGTIEAGAGGVAVAVSGGYERQSALNLINTGTIRGSSGYALGEDEWLNNLRLFRDGDRAIAGAIHTRNSADTITNRGTIIGSIDLGDAEDTLANYGTLDGNVDLGRDNDIYITDAGATITGIVDGGAGDDMIQADLNGSNAPRLNMSQFRGFEVLTRLEGRTGIGPVSIFGTIDQLSLRLRAIALRIDGGDTVGSASGSNGFTFDSRNEDGVESVTNHGTIVGGVALGGGDDTLVNTGTIGFDVDMGEGNDNVVNAGTINGSLNLGIGNDRYEALDGGLVTGTIDGGDGIDTFVFRMNGNGGAIPGGFTNFESFGAYGQGTLTLGLDRDYDTIELWEGANLTLRDGAGTVGQIRGDDTAQAVTIEDADFTGGVSLGGGDDTLSLNLSGPLAGALDGGAGRDTLNLNLTGAATINDLFNFEIVNAAGAAPLTLTGHLGTGQQVNFDAADNHFVIDTGAVFEGSANGGAGTDTLEINTGAASNRTIVAGQLTSFEKLVAGGAGTLALQGEAYHFQTVQVEGDLSIGTGATLTSDDGIRFGAGDNRLTLRGNGKIGSPVDGGGGTNTLAFELDANNRTLSSAGNVTNFQQLATSGAGALVVDQDATYQQVLLEGGNLDIARGVTLTAPVHGSGQADKLTLDSGAKLNGSVDLGGGDDTVINAGTITGDVLLGDGDDRYIARSGGLVTGTIDGGAGNNSFIFNLAGADGHIPGSVVNFNSFGAYGPGTLTVNLDQGQTYHNIEILESANLVLSGTNGSVANVIGDDSSQSVTIDGMLTGGVSLGGGDDALSMHLSGLLEGALDGGAGTDTLNLMLDGAASIGGMYGFEIANIAGSSPLTLTGDLGTNQQVNFTGTIDNELIVAAGVKFQGTVNGGAGTDTLRVQSGAADSRTVVASQIVSFEKLVSEGAGTLALTGGDYSFDAVAVHGGNFELGANTHLSSASGVTFDGADNRFTLGSGATVTGGVDGGAGNDTLVLVQADNSVRLLSSLHQTGFEQLEASGGISGELRIDQNAGFANGVGIDGGVLNVTAGNTLTANVVGGANRDSMVVAGRIEGSLDLGAGNDYLTITGAGLITGMRNGGAGTDTLIFNTTGTYAAPTLLDPNAYLGFEALNVAGGVISTTGTSSWSAVTLTGGRLIGQAGSVINASSGIEVGRGATFGSAGTVNGNILVGGTLSPGASPGTMTVNGDVHFLTGSNLLLEVSPTASDLLNIAGKLVIADGATIDITGALHGTPGARLDLVVASGGISGRFTTINKSTDIFGFVVASGNKLQIQSEFLNSDAYPLNTRASIAYANATLGAGKGVQAYTAALPVLVDAAGAVNQRAFAQLTPEAYASALQLGIENSLALYDGLSTDSAANIGREGFFSFARFTGGTADLDGNATTGAARAHSAGQGFQGGIGYGFGQGLQLGAFFGGGELRQTIAGLGAKTEWDHLSGGIFADGELYGLGLHGVAALSKGTAETKRHLLAAPTAAKSSYDLTSWLAGVGVDYKLRTGRLSVIPRVDLLYVGTSREGLREQGNGFALDVARLNKDSLFGRASLAVSGNFDAGGVGVTPYAELGVQQRLNGGDVIAWGGLKDAPGGIEAYGVARKATTGRVALGLGLDVTPGVHVQGGYTGEFSGTRRESFTGGVSIRF</sequence>
<evidence type="ECO:0000313" key="4">
    <source>
        <dbReference type="Proteomes" id="UP000557392"/>
    </source>
</evidence>
<comment type="caution">
    <text evidence="3">The sequence shown here is derived from an EMBL/GenBank/DDBJ whole genome shotgun (WGS) entry which is preliminary data.</text>
</comment>
<evidence type="ECO:0000256" key="1">
    <source>
        <dbReference type="SAM" id="SignalP"/>
    </source>
</evidence>
<gene>
    <name evidence="3" type="ORF">GGR46_003364</name>
</gene>
<dbReference type="InterPro" id="IPR036709">
    <property type="entry name" value="Autotransporte_beta_dom_sf"/>
</dbReference>
<feature type="domain" description="Autotransporter" evidence="2">
    <location>
        <begin position="2121"/>
        <end position="2399"/>
    </location>
</feature>
<dbReference type="InterPro" id="IPR005546">
    <property type="entry name" value="Autotransporte_beta"/>
</dbReference>
<accession>A0A7W6JUG5</accession>
<reference evidence="3 4" key="1">
    <citation type="submission" date="2020-08" db="EMBL/GenBank/DDBJ databases">
        <title>Genomic Encyclopedia of Type Strains, Phase IV (KMG-IV): sequencing the most valuable type-strain genomes for metagenomic binning, comparative biology and taxonomic classification.</title>
        <authorList>
            <person name="Goeker M."/>
        </authorList>
    </citation>
    <scope>NUCLEOTIDE SEQUENCE [LARGE SCALE GENOMIC DNA]</scope>
    <source>
        <strain evidence="3 4">DSM 101806</strain>
    </source>
</reference>
<keyword evidence="4" id="KW-1185">Reference proteome</keyword>
<feature type="signal peptide" evidence="1">
    <location>
        <begin position="1"/>
        <end position="33"/>
    </location>
</feature>
<dbReference type="Gene3D" id="2.40.128.130">
    <property type="entry name" value="Autotransporter beta-domain"/>
    <property type="match status" value="1"/>
</dbReference>
<dbReference type="Gene3D" id="2.160.20.160">
    <property type="match status" value="3"/>
</dbReference>
<organism evidence="3 4">
    <name type="scientific">Sphingomonas kyeonggiensis</name>
    <dbReference type="NCBI Taxonomy" id="1268553"/>
    <lineage>
        <taxon>Bacteria</taxon>
        <taxon>Pseudomonadati</taxon>
        <taxon>Pseudomonadota</taxon>
        <taxon>Alphaproteobacteria</taxon>
        <taxon>Sphingomonadales</taxon>
        <taxon>Sphingomonadaceae</taxon>
        <taxon>Sphingomonas</taxon>
    </lineage>
</organism>
<dbReference type="SUPFAM" id="SSF103515">
    <property type="entry name" value="Autotransporter"/>
    <property type="match status" value="1"/>
</dbReference>
<dbReference type="EMBL" id="JACIEH010000003">
    <property type="protein sequence ID" value="MBB4099792.1"/>
    <property type="molecule type" value="Genomic_DNA"/>
</dbReference>
<evidence type="ECO:0000313" key="3">
    <source>
        <dbReference type="EMBL" id="MBB4099792.1"/>
    </source>
</evidence>
<dbReference type="PRINTS" id="PR00313">
    <property type="entry name" value="CABNDNGRPT"/>
</dbReference>
<proteinExistence type="predicted"/>
<dbReference type="Proteomes" id="UP000557392">
    <property type="component" value="Unassembled WGS sequence"/>
</dbReference>
<name>A0A7W6JUG5_9SPHN</name>
<dbReference type="PROSITE" id="PS51208">
    <property type="entry name" value="AUTOTRANSPORTER"/>
    <property type="match status" value="1"/>
</dbReference>
<keyword evidence="1" id="KW-0732">Signal</keyword>
<evidence type="ECO:0000259" key="2">
    <source>
        <dbReference type="PROSITE" id="PS51208"/>
    </source>
</evidence>